<evidence type="ECO:0000313" key="2">
    <source>
        <dbReference type="EMBL" id="MFD2863146.1"/>
    </source>
</evidence>
<gene>
    <name evidence="2" type="ORF">ACFSYC_00480</name>
</gene>
<accession>A0ABW5XK17</accession>
<dbReference type="Pfam" id="PF16118">
    <property type="entry name" value="DUF4834"/>
    <property type="match status" value="1"/>
</dbReference>
<dbReference type="EMBL" id="JBHUON010000001">
    <property type="protein sequence ID" value="MFD2863146.1"/>
    <property type="molecule type" value="Genomic_DNA"/>
</dbReference>
<feature type="compositionally biased region" description="Acidic residues" evidence="1">
    <location>
        <begin position="75"/>
        <end position="86"/>
    </location>
</feature>
<protein>
    <submittedName>
        <fullName evidence="2">DUF4834 family protein</fullName>
    </submittedName>
</protein>
<name>A0ABW5XK17_9SPHI</name>
<feature type="compositionally biased region" description="Low complexity" evidence="1">
    <location>
        <begin position="44"/>
        <end position="53"/>
    </location>
</feature>
<feature type="region of interest" description="Disordered" evidence="1">
    <location>
        <begin position="44"/>
        <end position="86"/>
    </location>
</feature>
<dbReference type="InterPro" id="IPR032272">
    <property type="entry name" value="DUF4834"/>
</dbReference>
<organism evidence="2 3">
    <name type="scientific">Mucilaginibacter antarcticus</name>
    <dbReference type="NCBI Taxonomy" id="1855725"/>
    <lineage>
        <taxon>Bacteria</taxon>
        <taxon>Pseudomonadati</taxon>
        <taxon>Bacteroidota</taxon>
        <taxon>Sphingobacteriia</taxon>
        <taxon>Sphingobacteriales</taxon>
        <taxon>Sphingobacteriaceae</taxon>
        <taxon>Mucilaginibacter</taxon>
    </lineage>
</organism>
<proteinExistence type="predicted"/>
<keyword evidence="3" id="KW-1185">Reference proteome</keyword>
<evidence type="ECO:0000313" key="3">
    <source>
        <dbReference type="Proteomes" id="UP001597601"/>
    </source>
</evidence>
<dbReference type="RefSeq" id="WP_377122207.1">
    <property type="nucleotide sequence ID" value="NZ_JBHUHN010000001.1"/>
</dbReference>
<reference evidence="3" key="1">
    <citation type="journal article" date="2019" name="Int. J. Syst. Evol. Microbiol.">
        <title>The Global Catalogue of Microorganisms (GCM) 10K type strain sequencing project: providing services to taxonomists for standard genome sequencing and annotation.</title>
        <authorList>
            <consortium name="The Broad Institute Genomics Platform"/>
            <consortium name="The Broad Institute Genome Sequencing Center for Infectious Disease"/>
            <person name="Wu L."/>
            <person name="Ma J."/>
        </authorList>
    </citation>
    <scope>NUCLEOTIDE SEQUENCE [LARGE SCALE GENOMIC DNA]</scope>
    <source>
        <strain evidence="3">KCTC 52232</strain>
    </source>
</reference>
<evidence type="ECO:0000256" key="1">
    <source>
        <dbReference type="SAM" id="MobiDB-lite"/>
    </source>
</evidence>
<comment type="caution">
    <text evidence="2">The sequence shown here is derived from an EMBL/GenBank/DDBJ whole genome shotgun (WGS) entry which is preliminary data.</text>
</comment>
<dbReference type="Proteomes" id="UP001597601">
    <property type="component" value="Unassembled WGS sequence"/>
</dbReference>
<sequence length="86" mass="9921">MSALLKFLLISISILWLIRAVFRWLLPMLFQSVISKAQQQAQAQYNSQQQRQQPPAGRIKVDYAPQAQKGKIPDNEGDFVDYEEVK</sequence>